<feature type="transmembrane region" description="Helical" evidence="17">
    <location>
        <begin position="117"/>
        <end position="136"/>
    </location>
</feature>
<evidence type="ECO:0000256" key="8">
    <source>
        <dbReference type="ARBA" id="ARBA00022519"/>
    </source>
</evidence>
<dbReference type="EMBL" id="QQAX01000010">
    <property type="protein sequence ID" value="RDI43804.1"/>
    <property type="molecule type" value="Genomic_DNA"/>
</dbReference>
<dbReference type="AlphaFoldDB" id="A0A370GN00"/>
<name>A0A370GN00_9COXI</name>
<feature type="domain" description="NADP transhydrogenase beta-like" evidence="18">
    <location>
        <begin position="5"/>
        <end position="455"/>
    </location>
</feature>
<dbReference type="SUPFAM" id="SSF52467">
    <property type="entry name" value="DHS-like NAD/FAD-binding domain"/>
    <property type="match status" value="1"/>
</dbReference>
<evidence type="ECO:0000256" key="11">
    <source>
        <dbReference type="ARBA" id="ARBA00022967"/>
    </source>
</evidence>
<evidence type="ECO:0000256" key="7">
    <source>
        <dbReference type="ARBA" id="ARBA00022475"/>
    </source>
</evidence>
<reference evidence="19 20" key="1">
    <citation type="submission" date="2018-07" db="EMBL/GenBank/DDBJ databases">
        <title>Genomic Encyclopedia of Type Strains, Phase IV (KMG-IV): sequencing the most valuable type-strain genomes for metagenomic binning, comparative biology and taxonomic classification.</title>
        <authorList>
            <person name="Goeker M."/>
        </authorList>
    </citation>
    <scope>NUCLEOTIDE SEQUENCE [LARGE SCALE GENOMIC DNA]</scope>
    <source>
        <strain evidence="19 20">DSM 16500</strain>
    </source>
</reference>
<sequence length="464" mass="50571">MNLLQLCYLLSAILFILGIKSLSSPETARRGMNLASLGMLIAILGTLFASHIVTYKWIIAGLILGTLLSLPISLWIPMTKIPQRIALSHAGGALAACLIGVAEYYRYRSNLSPLSMSIISIEVMLGALTFTGSLMVAGKLHGTLPARPVTYKGQNIVNLSLFAGMVLLLLYLILYPQVNLLFYTLLSLAFLFGVLLVTPIGAADMPVVIAIFNAYGGLTGAMMGFMLGNRIQIITGALDGASGFILSILMCRAMNRSILNVLFGAFGKLEEDAHQRRAATSQYKKEPQPITVEEALPFFDQAKSVIIAPGYGMAASQAHHALREFVDKLKSHRTNIKYAIHPVAGRMPGHMNVLLAEANVPYTDLFDMDEINAEFSHTDIVLVVGANDVTNPAARHIKSSPIYGMPILNVDKAKKVIVLKRSMNPGFSGVENELYVQDHTWLLFGDAKDSLNKLAYAFKRAWNS</sequence>
<comment type="subcellular location">
    <subcellularLocation>
        <location evidence="2">Cell inner membrane</location>
        <topology evidence="2">Multi-pass membrane protein</topology>
    </subcellularLocation>
</comment>
<dbReference type="InterPro" id="IPR034300">
    <property type="entry name" value="PNTB-like"/>
</dbReference>
<evidence type="ECO:0000256" key="3">
    <source>
        <dbReference type="ARBA" id="ARBA00007919"/>
    </source>
</evidence>
<comment type="caution">
    <text evidence="19">The sequence shown here is derived from an EMBL/GenBank/DDBJ whole genome shotgun (WGS) entry which is preliminary data.</text>
</comment>
<dbReference type="GO" id="GO:0005886">
    <property type="term" value="C:plasma membrane"/>
    <property type="evidence" value="ECO:0007669"/>
    <property type="project" value="UniProtKB-SubCell"/>
</dbReference>
<evidence type="ECO:0000256" key="2">
    <source>
        <dbReference type="ARBA" id="ARBA00004429"/>
    </source>
</evidence>
<feature type="transmembrane region" description="Helical" evidence="17">
    <location>
        <begin position="207"/>
        <end position="227"/>
    </location>
</feature>
<dbReference type="GO" id="GO:0050661">
    <property type="term" value="F:NADP binding"/>
    <property type="evidence" value="ECO:0007669"/>
    <property type="project" value="InterPro"/>
</dbReference>
<feature type="transmembrane region" description="Helical" evidence="17">
    <location>
        <begin position="180"/>
        <end position="200"/>
    </location>
</feature>
<evidence type="ECO:0000256" key="17">
    <source>
        <dbReference type="SAM" id="Phobius"/>
    </source>
</evidence>
<dbReference type="EC" id="7.1.1.1" evidence="5 16"/>
<feature type="transmembrane region" description="Helical" evidence="17">
    <location>
        <begin position="6"/>
        <end position="22"/>
    </location>
</feature>
<evidence type="ECO:0000313" key="19">
    <source>
        <dbReference type="EMBL" id="RDI43804.1"/>
    </source>
</evidence>
<evidence type="ECO:0000256" key="9">
    <source>
        <dbReference type="ARBA" id="ARBA00022692"/>
    </source>
</evidence>
<dbReference type="RefSeq" id="WP_114834360.1">
    <property type="nucleotide sequence ID" value="NZ_LR699115.1"/>
</dbReference>
<evidence type="ECO:0000256" key="16">
    <source>
        <dbReference type="PIRNR" id="PIRNR000204"/>
    </source>
</evidence>
<dbReference type="InterPro" id="IPR012136">
    <property type="entry name" value="NADH_DH_b"/>
</dbReference>
<evidence type="ECO:0000256" key="1">
    <source>
        <dbReference type="ARBA" id="ARBA00003943"/>
    </source>
</evidence>
<keyword evidence="7 16" id="KW-1003">Cell membrane</keyword>
<evidence type="ECO:0000256" key="6">
    <source>
        <dbReference type="ARBA" id="ARBA00014581"/>
    </source>
</evidence>
<comment type="subunit">
    <text evidence="4">Heterodimer of an alpha and a beta chain.</text>
</comment>
<evidence type="ECO:0000256" key="13">
    <source>
        <dbReference type="ARBA" id="ARBA00023027"/>
    </source>
</evidence>
<evidence type="ECO:0000256" key="15">
    <source>
        <dbReference type="ARBA" id="ARBA00048202"/>
    </source>
</evidence>
<evidence type="ECO:0000256" key="10">
    <source>
        <dbReference type="ARBA" id="ARBA00022857"/>
    </source>
</evidence>
<comment type="catalytic activity">
    <reaction evidence="15 16">
        <text>NAD(+) + NADPH + H(+)(in) = NADH + NADP(+) + H(+)(out)</text>
        <dbReference type="Rhea" id="RHEA:47992"/>
        <dbReference type="ChEBI" id="CHEBI:15378"/>
        <dbReference type="ChEBI" id="CHEBI:57540"/>
        <dbReference type="ChEBI" id="CHEBI:57783"/>
        <dbReference type="ChEBI" id="CHEBI:57945"/>
        <dbReference type="ChEBI" id="CHEBI:58349"/>
        <dbReference type="EC" id="7.1.1.1"/>
    </reaction>
</comment>
<keyword evidence="14 16" id="KW-0472">Membrane</keyword>
<dbReference type="PIRSF" id="PIRSF000204">
    <property type="entry name" value="PNTB"/>
    <property type="match status" value="1"/>
</dbReference>
<evidence type="ECO:0000313" key="20">
    <source>
        <dbReference type="Proteomes" id="UP000254720"/>
    </source>
</evidence>
<evidence type="ECO:0000256" key="4">
    <source>
        <dbReference type="ARBA" id="ARBA00011870"/>
    </source>
</evidence>
<dbReference type="PANTHER" id="PTHR44758:SF1">
    <property type="entry name" value="NAD(P) TRANSHYDROGENASE SUBUNIT BETA"/>
    <property type="match status" value="1"/>
</dbReference>
<keyword evidence="10 16" id="KW-0521">NADP</keyword>
<keyword evidence="12 17" id="KW-1133">Transmembrane helix</keyword>
<organism evidence="19 20">
    <name type="scientific">Aquicella lusitana</name>
    <dbReference type="NCBI Taxonomy" id="254246"/>
    <lineage>
        <taxon>Bacteria</taxon>
        <taxon>Pseudomonadati</taxon>
        <taxon>Pseudomonadota</taxon>
        <taxon>Gammaproteobacteria</taxon>
        <taxon>Legionellales</taxon>
        <taxon>Coxiellaceae</taxon>
        <taxon>Aquicella</taxon>
    </lineage>
</organism>
<comment type="function">
    <text evidence="1 16">The transhydrogenation between NADH and NADP is coupled to respiration and ATP hydrolysis and functions as a proton pump across the membrane.</text>
</comment>
<accession>A0A370GN00</accession>
<keyword evidence="13 16" id="KW-0520">NAD</keyword>
<feature type="transmembrane region" description="Helical" evidence="17">
    <location>
        <begin position="85"/>
        <end position="105"/>
    </location>
</feature>
<gene>
    <name evidence="19" type="ORF">C8D86_11074</name>
</gene>
<dbReference type="PANTHER" id="PTHR44758">
    <property type="entry name" value="NAD(P) TRANSHYDROGENASE SUBUNIT BETA"/>
    <property type="match status" value="1"/>
</dbReference>
<keyword evidence="8 16" id="KW-0997">Cell inner membrane</keyword>
<dbReference type="InterPro" id="IPR029035">
    <property type="entry name" value="DHS-like_NAD/FAD-binding_dom"/>
</dbReference>
<evidence type="ECO:0000259" key="18">
    <source>
        <dbReference type="Pfam" id="PF02233"/>
    </source>
</evidence>
<dbReference type="GO" id="GO:0008750">
    <property type="term" value="F:proton-translocating NAD(P)+ transhydrogenase activity"/>
    <property type="evidence" value="ECO:0007669"/>
    <property type="project" value="UniProtKB-EC"/>
</dbReference>
<evidence type="ECO:0000256" key="12">
    <source>
        <dbReference type="ARBA" id="ARBA00022989"/>
    </source>
</evidence>
<feature type="transmembrane region" description="Helical" evidence="17">
    <location>
        <begin position="58"/>
        <end position="78"/>
    </location>
</feature>
<evidence type="ECO:0000256" key="5">
    <source>
        <dbReference type="ARBA" id="ARBA00012943"/>
    </source>
</evidence>
<evidence type="ECO:0000256" key="14">
    <source>
        <dbReference type="ARBA" id="ARBA00023136"/>
    </source>
</evidence>
<protein>
    <recommendedName>
        <fullName evidence="6 16">NAD(P) transhydrogenase subunit beta</fullName>
        <ecNumber evidence="5 16">7.1.1.1</ecNumber>
    </recommendedName>
    <alternativeName>
        <fullName evidence="16">Nicotinamide nucleotide transhydrogenase subunit beta</fullName>
    </alternativeName>
</protein>
<feature type="transmembrane region" description="Helical" evidence="17">
    <location>
        <begin position="156"/>
        <end position="174"/>
    </location>
</feature>
<keyword evidence="11 16" id="KW-1278">Translocase</keyword>
<dbReference type="Pfam" id="PF02233">
    <property type="entry name" value="PNTB"/>
    <property type="match status" value="1"/>
</dbReference>
<dbReference type="Gene3D" id="3.40.50.1220">
    <property type="entry name" value="TPP-binding domain"/>
    <property type="match status" value="1"/>
</dbReference>
<feature type="transmembrane region" description="Helical" evidence="17">
    <location>
        <begin position="34"/>
        <end position="52"/>
    </location>
</feature>
<keyword evidence="20" id="KW-1185">Reference proteome</keyword>
<keyword evidence="9 17" id="KW-0812">Transmembrane</keyword>
<dbReference type="OrthoDB" id="9763786at2"/>
<proteinExistence type="inferred from homology"/>
<dbReference type="Proteomes" id="UP000254720">
    <property type="component" value="Unassembled WGS sequence"/>
</dbReference>
<comment type="similarity">
    <text evidence="3 16">Belongs to the PNT beta subunit family.</text>
</comment>